<evidence type="ECO:0000259" key="2">
    <source>
        <dbReference type="Pfam" id="PF13477"/>
    </source>
</evidence>
<dbReference type="Pfam" id="PF13477">
    <property type="entry name" value="Glyco_trans_4_2"/>
    <property type="match status" value="1"/>
</dbReference>
<evidence type="ECO:0000313" key="4">
    <source>
        <dbReference type="Proteomes" id="UP001140817"/>
    </source>
</evidence>
<protein>
    <submittedName>
        <fullName evidence="3">Glycosyltransferase family 4 protein</fullName>
    </submittedName>
</protein>
<evidence type="ECO:0000313" key="3">
    <source>
        <dbReference type="EMBL" id="MCR1822170.1"/>
    </source>
</evidence>
<gene>
    <name evidence="3" type="ORF">NSA58_05160</name>
</gene>
<dbReference type="RefSeq" id="WP_257560223.1">
    <property type="nucleotide sequence ID" value="NZ_JANKBY010000039.1"/>
</dbReference>
<reference evidence="3" key="1">
    <citation type="submission" date="2022-07" db="EMBL/GenBank/DDBJ databases">
        <title>Enhanced cultured diversity of the mouse gut microbiota enables custom-made synthetic communities.</title>
        <authorList>
            <person name="Afrizal A."/>
        </authorList>
    </citation>
    <scope>NUCLEOTIDE SEQUENCE</scope>
    <source>
        <strain evidence="3">DSM 29186</strain>
    </source>
</reference>
<sequence>MGKKLLILANHFATIYKFRKELVSKLVEEGYEVVISLPFSQDIEKIKGLGVKVIDTNVDRKSVNPIKDLILLKNYTKIIKEEKPDLVLAYTIKCNIYGGIACRLYDVPFMANVTGLGSAYYRGGLIKNIVSNLYKIGLKNAKGVFFENIANAQVLIDDNTIGEDQAIVLKGAGVNLNQFQYCEMPSDDVVKFLFVGRIMTEKGVNELFEAIRRIKKEYSNVEFSFIGWFEEDYKILIEDLENEGLIKYYGYQEDVRPFIRDSHCVVLPSYHEGMANVLLEGAAMGRVLITSDINGCKEAVVEGVNGWTCKVKDSEELYEKIRMFVDMDFDKKVDMGREGRKHMEEIFDKDKVVEETVEEMGRWVNQLEFCM</sequence>
<dbReference type="Gene3D" id="3.40.50.2000">
    <property type="entry name" value="Glycogen Phosphorylase B"/>
    <property type="match status" value="2"/>
</dbReference>
<evidence type="ECO:0000259" key="1">
    <source>
        <dbReference type="Pfam" id="PF00534"/>
    </source>
</evidence>
<dbReference type="Proteomes" id="UP001140817">
    <property type="component" value="Unassembled WGS sequence"/>
</dbReference>
<feature type="domain" description="Glycosyl transferase family 1" evidence="1">
    <location>
        <begin position="190"/>
        <end position="341"/>
    </location>
</feature>
<dbReference type="Pfam" id="PF00534">
    <property type="entry name" value="Glycos_transf_1"/>
    <property type="match status" value="1"/>
</dbReference>
<dbReference type="GO" id="GO:0016757">
    <property type="term" value="F:glycosyltransferase activity"/>
    <property type="evidence" value="ECO:0007669"/>
    <property type="project" value="InterPro"/>
</dbReference>
<feature type="domain" description="Glycosyltransferase subfamily 4-like N-terminal" evidence="2">
    <location>
        <begin position="4"/>
        <end position="148"/>
    </location>
</feature>
<dbReference type="SUPFAM" id="SSF53756">
    <property type="entry name" value="UDP-Glycosyltransferase/glycogen phosphorylase"/>
    <property type="match status" value="1"/>
</dbReference>
<keyword evidence="4" id="KW-1185">Reference proteome</keyword>
<dbReference type="AlphaFoldDB" id="A0A9X2M8X9"/>
<dbReference type="InterPro" id="IPR028098">
    <property type="entry name" value="Glyco_trans_4-like_N"/>
</dbReference>
<proteinExistence type="predicted"/>
<dbReference type="InterPro" id="IPR001296">
    <property type="entry name" value="Glyco_trans_1"/>
</dbReference>
<name>A0A9X2M8X9_9FIRM</name>
<accession>A0A9X2M8X9</accession>
<comment type="caution">
    <text evidence="3">The sequence shown here is derived from an EMBL/GenBank/DDBJ whole genome shotgun (WGS) entry which is preliminary data.</text>
</comment>
<dbReference type="PANTHER" id="PTHR12526">
    <property type="entry name" value="GLYCOSYLTRANSFERASE"/>
    <property type="match status" value="1"/>
</dbReference>
<dbReference type="CDD" id="cd03808">
    <property type="entry name" value="GT4_CapM-like"/>
    <property type="match status" value="1"/>
</dbReference>
<dbReference type="EMBL" id="JANKBY010000039">
    <property type="protein sequence ID" value="MCR1822170.1"/>
    <property type="molecule type" value="Genomic_DNA"/>
</dbReference>
<organism evidence="3 4">
    <name type="scientific">Terrisporobacter muris</name>
    <dbReference type="NCBI Taxonomy" id="2963284"/>
    <lineage>
        <taxon>Bacteria</taxon>
        <taxon>Bacillati</taxon>
        <taxon>Bacillota</taxon>
        <taxon>Clostridia</taxon>
        <taxon>Peptostreptococcales</taxon>
        <taxon>Peptostreptococcaceae</taxon>
        <taxon>Terrisporobacter</taxon>
    </lineage>
</organism>